<name>A0A3B4G6V9_9CICH</name>
<evidence type="ECO:0000313" key="1">
    <source>
        <dbReference type="Ensembl" id="ENSPNYP00000018630.1"/>
    </source>
</evidence>
<dbReference type="AlphaFoldDB" id="A0A3B4G6V9"/>
<dbReference type="Ensembl" id="ENSPNYT00000019093.1">
    <property type="protein sequence ID" value="ENSPNYP00000018630.1"/>
    <property type="gene ID" value="ENSPNYG00000014074.1"/>
</dbReference>
<accession>A0A3B4G6V9</accession>
<organism evidence="1">
    <name type="scientific">Pundamilia nyererei</name>
    <dbReference type="NCBI Taxonomy" id="303518"/>
    <lineage>
        <taxon>Eukaryota</taxon>
        <taxon>Metazoa</taxon>
        <taxon>Chordata</taxon>
        <taxon>Craniata</taxon>
        <taxon>Vertebrata</taxon>
        <taxon>Euteleostomi</taxon>
        <taxon>Actinopterygii</taxon>
        <taxon>Neopterygii</taxon>
        <taxon>Teleostei</taxon>
        <taxon>Neoteleostei</taxon>
        <taxon>Acanthomorphata</taxon>
        <taxon>Ovalentaria</taxon>
        <taxon>Cichlomorphae</taxon>
        <taxon>Cichliformes</taxon>
        <taxon>Cichlidae</taxon>
        <taxon>African cichlids</taxon>
        <taxon>Pseudocrenilabrinae</taxon>
        <taxon>Haplochromini</taxon>
        <taxon>Pundamilia</taxon>
    </lineage>
</organism>
<protein>
    <submittedName>
        <fullName evidence="1">Uncharacterized protein</fullName>
    </submittedName>
</protein>
<reference evidence="1" key="1">
    <citation type="submission" date="2023-09" db="UniProtKB">
        <authorList>
            <consortium name="Ensembl"/>
        </authorList>
    </citation>
    <scope>IDENTIFICATION</scope>
</reference>
<sequence>MKLKLDCFARTCFIQKLTGCFASSGLGQLCQTDFPLTNEKSKTKSDNTRISLLLRDL</sequence>
<proteinExistence type="predicted"/>